<dbReference type="Pfam" id="PF18369">
    <property type="entry name" value="PKS_DE"/>
    <property type="match status" value="1"/>
</dbReference>
<dbReference type="SUPFAM" id="SSF47336">
    <property type="entry name" value="ACP-like"/>
    <property type="match status" value="2"/>
</dbReference>
<dbReference type="SUPFAM" id="SSF51735">
    <property type="entry name" value="NAD(P)-binding Rossmann-fold domains"/>
    <property type="match status" value="4"/>
</dbReference>
<dbReference type="FunFam" id="3.40.47.10:FF:000019">
    <property type="entry name" value="Polyketide synthase type I"/>
    <property type="match status" value="2"/>
</dbReference>
<evidence type="ECO:0000256" key="2">
    <source>
        <dbReference type="ARBA" id="ARBA00022553"/>
    </source>
</evidence>
<dbReference type="Pfam" id="PF22953">
    <property type="entry name" value="SpnB_Rossmann"/>
    <property type="match status" value="1"/>
</dbReference>
<dbReference type="PROSITE" id="PS00012">
    <property type="entry name" value="PHOSPHOPANTETHEINE"/>
    <property type="match status" value="2"/>
</dbReference>
<dbReference type="InterPro" id="IPR001227">
    <property type="entry name" value="Ac_transferase_dom_sf"/>
</dbReference>
<dbReference type="InterPro" id="IPR016039">
    <property type="entry name" value="Thiolase-like"/>
</dbReference>
<name>A0A6V8KJJ4_9ACTN</name>
<keyword evidence="4" id="KW-0511">Multifunctional enzyme</keyword>
<dbReference type="PROSITE" id="PS00606">
    <property type="entry name" value="KS3_1"/>
    <property type="match status" value="2"/>
</dbReference>
<reference evidence="8 9" key="1">
    <citation type="submission" date="2020-03" db="EMBL/GenBank/DDBJ databases">
        <title>Whole genome shotgun sequence of Phytohabitans houttuyneae NBRC 108639.</title>
        <authorList>
            <person name="Komaki H."/>
            <person name="Tamura T."/>
        </authorList>
    </citation>
    <scope>NUCLEOTIDE SEQUENCE [LARGE SCALE GENOMIC DNA]</scope>
    <source>
        <strain evidence="8 9">NBRC 108639</strain>
    </source>
</reference>
<dbReference type="InterPro" id="IPR050091">
    <property type="entry name" value="PKS_NRPS_Biosynth_Enz"/>
</dbReference>
<sequence length="2840" mass="292490">MTSNLTDADMERMARSGMPPLTVPQGLALFDAATGVDEAVVVPVGLQSGRGAAPATVPPILRGLFRSGRRAAAGASQAGAALGRRLAGIKETERVRLVTDLVRAEAATVLGHASADGVEAEREFRQLGVDSLTAVELRNRLAAATGLRLSATLVFDYPTPALLAAHLLEQLVGAGDVVTATPDAAALTDDPIVVVGMSCRYPGGVRGPDDLWQLLIAGGDAISAFPTDRGWDLDMLAGAVREGGFLYDATDFDPGFFGISPREALAMDPQQRVLLEAAWEAMERGGIDATRLRGSRTGVFIGASGQDYSNLMLQSAEDMEGHASTGLAGAVISGRVSYTFGFEGPALTVDTACSSSLVAVHLAAQALRGGECTMALAGGVTVMSTSMNFAGFGRQGGLTPTGRCKAFSDDADGTGWSEGVGVLVLERRSDAVRQGHEILAVLRGSAVNQDGASNGLSAPNGPSQQRVIRQALANAGLAASEVDAVEAHGTGTALGDPIEAQALLATYGQERERPLLLGSIKSNIGHTQAAAGVAGMIKMILAMRHGVLPQTLHVSAPSSHVDWTAGSVALAVSATEWPSTQRPRRAGVSSFGLSGTNAHVILEAPTPAPAPALADQPALVPWPVSAKSEAALDAQIGRLGDLDLPRADVGLSLAGRALFEHRAVLLASAGGVTEVARGAARPGELAMLFSGQGSQRLGMGRELYARFPVFAEALDEVLSQLDPGVRDAMWGVDGELLERTGWAQPALFAVEVALFRLMSSFGLRPDHVAGHSIGEVAAAHVAGVLSLEDGCRLVSARASLMQALPAGGAMVALRAAESDVLPLLTEGVSIAAVNGPSSVVVAGDEAAVLAVASRFEKATRLRVSHAFHSPLMEPMLDDFRAVVSGLTFAQPAIPVVAGGDVTDPEYWVRHVRDTVRFADAVTALGGATVVEIGPDGTLSALTGGVPVLRKDRSEEAAFLTALARLHVTGVSVDWAPAFAASGARRVDLPTYPFQHQRFWPDSAGMAYPAGQDPVDAAFWLAVERQDVTSLSGALGLDGETLAALVPALSAWRARRRAESTVDSWCYREWWKPLTGLSGSTLTGSWLVVAPGDDPWVPAVVEAIGPGAVRVGEGDDLPGGGDFAGVVSLLGLTATADLLRALDAAGIGAPVWTVTRGAVSIGRGDAPAEPLAAALWGLGRVAALERPDRWGGLIDLPARLDQRAAQRFAAVLAGAGEDQVAIRATGAFGRRYVPAPPGERDGWTPTGTVLITGGTGALGAHVARDLAQRGAARLVLLSRRGPDAPGVAALVDELTALGATVTVDACDAADRDAVAAVLAAIPADQPLSAVVHAAGVLDDGMLDGLTADRFASVFRSKVDSAIVLDELTRDLDLAVFALFSSTAGAVGNPGQANYAAANAALDAIAQRRRALGLAATSIAWGAWAGEGMAGHARVEDARRRGGGAALDPALAVSALRHVVTDPEPTVAVADLQQPEMLAALLSLRPSPLLSDLPAARRAIDEVEAARSETETAASELAGRLRGLDAAARVDALLDLVRGYAAGVLGHTGKEAVSPDKAFRDLGIDSLTAVELRNQLTAVTALALPAGLVFDYPTPRALAEYLLSALLGDGRLAEGPVTAVAVTDEPVAIVGMACRFPGGIANPEDLWRVLADGRDVIGDFPTDRGWDLDALAGDGPGHSATQRGGFLDGAPDFDPAFFGISPREALAMDPQQRLLLETTWEAFESASLDPAALRGSQTGVFVGTNGQDYAHLVLASHEDTEGHAGTGLAASVISGRLSYTFGLEGPAVTVDTACSSSLVALHWAARALRTGECSLAVAGGATVMATPMSFAGFTRQGGLAPDGLCKAFSDDADGTGWSEGVGMLVLERLSDAERNGHPILAVVRGSAVNQDGASNGLTAPNGPSQQRVIRQALASAGLSPTDVDAVDAHGTGTTLGDPIEAEALLAAYGGERAHPLLVGSVKSNLGHTQAAAGVAGVIKMVQAMRYGLVPQTLHVSTPSSHVDWNTGALALATAPSAWPDLDRPRRAGVSSFGISGTNAHVILEAPAPPPPAPAGARPTPVPWPVSARSEAALDTQLARLRDLGEPAVDVAASLAGRTAFEHRAVLLASAGGVSEVARGVAGERPLAMLFSGQGSQRLGMGRGLYERFPVFADALDEVLAHLDPDVRDVMWGSDPALLDRTGWAQPALFAVEVALYRLVSSFGIRADHLAGHSIGEVAAAHVAGVLSLPDACAMVSARASLMQALPPGGAMVALRASESDVVPLLADGVSIAAVNGPSSVVVAGDEGAVLSIAARFETATRLRVSHAFHSPLMDPMLSPFRDALAGITFHEPRIPIATGGDVTDPEYWVRHVRDTVRFGDAVVSLDGAAFLEIGPDGVLAALAGDGIPCLRKDRPEEDTFLTALGRLYVTGAPVDWAPLFEGAGARRVALPTYPFQRQRYWPSGVSLTGDASGLGLAPAGHALLGAAVAVAGSDQVVLTGRLSLTTHPWLVEHRGGALLELAIRAGDEVGCARVERLTVDEPLALAEREALVIQVRVDPPDGGGRRAVGIFSRPAGGVELPWTRHASGELSTGERVLDFDAAQGEPVEVSFPDVRGFGIHPALVDAVVEAYDGDLVAGEWRGVSLHAAEATSLRVRLTPAGNDAVSLVAVDAEGAPVLSVESLTLRAPATATHTGRDPLFHVEWVPAELAPAAEVEVTVVPVAGADVHAVTAEALRVIQEALAGTARLAFVTRGAVSGDDLAGAAVWGLVRSAQAEHPGRFLLVDAAVEPESSVVSALFAAGETQAVVRDGVVLVARLALLDAGPAAREWDPDRTVLITGGTGGLGAALARHLVARGCAGCC</sequence>
<dbReference type="Pfam" id="PF02801">
    <property type="entry name" value="Ketoacyl-synt_C"/>
    <property type="match status" value="2"/>
</dbReference>
<reference evidence="8 9" key="2">
    <citation type="submission" date="2020-03" db="EMBL/GenBank/DDBJ databases">
        <authorList>
            <person name="Ichikawa N."/>
            <person name="Kimura A."/>
            <person name="Kitahashi Y."/>
            <person name="Uohara A."/>
        </authorList>
    </citation>
    <scope>NUCLEOTIDE SEQUENCE [LARGE SCALE GENOMIC DNA]</scope>
    <source>
        <strain evidence="8 9">NBRC 108639</strain>
    </source>
</reference>
<gene>
    <name evidence="8" type="ORF">Phou_095420</name>
</gene>
<dbReference type="InterPro" id="IPR057326">
    <property type="entry name" value="KR_dom"/>
</dbReference>
<dbReference type="InterPro" id="IPR014031">
    <property type="entry name" value="Ketoacyl_synth_C"/>
</dbReference>
<dbReference type="SMART" id="SM00823">
    <property type="entry name" value="PKS_PP"/>
    <property type="match status" value="2"/>
</dbReference>
<dbReference type="InterPro" id="IPR018201">
    <property type="entry name" value="Ketoacyl_synth_AS"/>
</dbReference>
<dbReference type="Gene3D" id="3.40.50.720">
    <property type="entry name" value="NAD(P)-binding Rossmann-like Domain"/>
    <property type="match status" value="3"/>
</dbReference>
<dbReference type="Proteomes" id="UP000482800">
    <property type="component" value="Unassembled WGS sequence"/>
</dbReference>
<evidence type="ECO:0000256" key="4">
    <source>
        <dbReference type="ARBA" id="ARBA00023268"/>
    </source>
</evidence>
<dbReference type="Pfam" id="PF08659">
    <property type="entry name" value="KR"/>
    <property type="match status" value="1"/>
</dbReference>
<evidence type="ECO:0000259" key="7">
    <source>
        <dbReference type="PROSITE" id="PS52004"/>
    </source>
</evidence>
<dbReference type="InterPro" id="IPR049552">
    <property type="entry name" value="PKS_DH_N"/>
</dbReference>
<comment type="caution">
    <text evidence="8">The sequence shown here is derived from an EMBL/GenBank/DDBJ whole genome shotgun (WGS) entry which is preliminary data.</text>
</comment>
<dbReference type="SUPFAM" id="SSF53901">
    <property type="entry name" value="Thiolase-like"/>
    <property type="match status" value="2"/>
</dbReference>
<dbReference type="GO" id="GO:0004315">
    <property type="term" value="F:3-oxoacyl-[acyl-carrier-protein] synthase activity"/>
    <property type="evidence" value="ECO:0007669"/>
    <property type="project" value="InterPro"/>
</dbReference>
<dbReference type="EMBL" id="BLPF01000004">
    <property type="protein sequence ID" value="GFJ85362.1"/>
    <property type="molecule type" value="Genomic_DNA"/>
</dbReference>
<dbReference type="InterPro" id="IPR032821">
    <property type="entry name" value="PKS_assoc"/>
</dbReference>
<dbReference type="SMART" id="SM00826">
    <property type="entry name" value="PKS_DH"/>
    <property type="match status" value="1"/>
</dbReference>
<feature type="domain" description="Ketosynthase family 3 (KS3)" evidence="7">
    <location>
        <begin position="1622"/>
        <end position="2043"/>
    </location>
</feature>
<dbReference type="SMART" id="SM01294">
    <property type="entry name" value="PKS_PP_betabranch"/>
    <property type="match status" value="2"/>
</dbReference>
<dbReference type="PANTHER" id="PTHR43775:SF51">
    <property type="entry name" value="INACTIVE PHENOLPHTHIOCEROL SYNTHESIS POLYKETIDE SYNTHASE TYPE I PKS1-RELATED"/>
    <property type="match status" value="1"/>
</dbReference>
<dbReference type="SUPFAM" id="SSF55048">
    <property type="entry name" value="Probable ACP-binding domain of malonyl-CoA ACP transacylase"/>
    <property type="match status" value="2"/>
</dbReference>
<dbReference type="InterPro" id="IPR041618">
    <property type="entry name" value="PKS_DE"/>
</dbReference>
<keyword evidence="5" id="KW-0012">Acyltransferase</keyword>
<keyword evidence="9" id="KW-1185">Reference proteome</keyword>
<dbReference type="CDD" id="cd00833">
    <property type="entry name" value="PKS"/>
    <property type="match status" value="2"/>
</dbReference>
<dbReference type="InterPro" id="IPR020806">
    <property type="entry name" value="PKS_PP-bd"/>
</dbReference>
<dbReference type="SMART" id="SM00822">
    <property type="entry name" value="PKS_KR"/>
    <property type="match status" value="1"/>
</dbReference>
<feature type="domain" description="Ketosynthase family 3 (KS3)" evidence="7">
    <location>
        <begin position="189"/>
        <end position="604"/>
    </location>
</feature>
<evidence type="ECO:0000256" key="1">
    <source>
        <dbReference type="ARBA" id="ARBA00022450"/>
    </source>
</evidence>
<dbReference type="InterPro" id="IPR016036">
    <property type="entry name" value="Malonyl_transacylase_ACP-bd"/>
</dbReference>
<dbReference type="Pfam" id="PF00698">
    <property type="entry name" value="Acyl_transf_1"/>
    <property type="match status" value="2"/>
</dbReference>
<dbReference type="Gene3D" id="3.30.70.3290">
    <property type="match status" value="2"/>
</dbReference>
<accession>A0A6V8KJJ4</accession>
<protein>
    <recommendedName>
        <fullName evidence="10">Polyketide synthase</fullName>
    </recommendedName>
</protein>
<dbReference type="Gene3D" id="6.10.140.1830">
    <property type="match status" value="1"/>
</dbReference>
<dbReference type="Gene3D" id="3.40.366.10">
    <property type="entry name" value="Malonyl-Coenzyme A Acyl Carrier Protein, domain 2"/>
    <property type="match status" value="2"/>
</dbReference>
<dbReference type="PROSITE" id="PS52004">
    <property type="entry name" value="KS3_2"/>
    <property type="match status" value="2"/>
</dbReference>
<dbReference type="PANTHER" id="PTHR43775">
    <property type="entry name" value="FATTY ACID SYNTHASE"/>
    <property type="match status" value="1"/>
</dbReference>
<dbReference type="InterPro" id="IPR009081">
    <property type="entry name" value="PP-bd_ACP"/>
</dbReference>
<dbReference type="FunFam" id="1.10.1200.10:FF:000007">
    <property type="entry name" value="Probable polyketide synthase pks17"/>
    <property type="match status" value="2"/>
</dbReference>
<dbReference type="InterPro" id="IPR042104">
    <property type="entry name" value="PKS_dehydratase_sf"/>
</dbReference>
<evidence type="ECO:0000256" key="3">
    <source>
        <dbReference type="ARBA" id="ARBA00022679"/>
    </source>
</evidence>
<dbReference type="InterPro" id="IPR016035">
    <property type="entry name" value="Acyl_Trfase/lysoPLipase"/>
</dbReference>
<dbReference type="InterPro" id="IPR055123">
    <property type="entry name" value="SpnB-like_Rossmann"/>
</dbReference>
<dbReference type="SUPFAM" id="SSF52151">
    <property type="entry name" value="FabD/lysophospholipase-like"/>
    <property type="match status" value="2"/>
</dbReference>
<dbReference type="InterPro" id="IPR006162">
    <property type="entry name" value="Ppantetheine_attach_site"/>
</dbReference>
<evidence type="ECO:0000259" key="6">
    <source>
        <dbReference type="PROSITE" id="PS50075"/>
    </source>
</evidence>
<feature type="domain" description="Carrier" evidence="6">
    <location>
        <begin position="96"/>
        <end position="171"/>
    </location>
</feature>
<dbReference type="SMART" id="SM00825">
    <property type="entry name" value="PKS_KS"/>
    <property type="match status" value="2"/>
</dbReference>
<dbReference type="Pfam" id="PF00550">
    <property type="entry name" value="PP-binding"/>
    <property type="match status" value="2"/>
</dbReference>
<dbReference type="GO" id="GO:0004312">
    <property type="term" value="F:fatty acid synthase activity"/>
    <property type="evidence" value="ECO:0007669"/>
    <property type="project" value="TreeGrafter"/>
</dbReference>
<dbReference type="Gene3D" id="3.10.129.110">
    <property type="entry name" value="Polyketide synthase dehydratase"/>
    <property type="match status" value="2"/>
</dbReference>
<dbReference type="InterPro" id="IPR020807">
    <property type="entry name" value="PKS_DH"/>
</dbReference>
<dbReference type="PROSITE" id="PS50075">
    <property type="entry name" value="CARRIER"/>
    <property type="match status" value="2"/>
</dbReference>
<dbReference type="InterPro" id="IPR014030">
    <property type="entry name" value="Ketoacyl_synth_N"/>
</dbReference>
<dbReference type="SMART" id="SM00827">
    <property type="entry name" value="PKS_AT"/>
    <property type="match status" value="2"/>
</dbReference>
<dbReference type="InterPro" id="IPR020841">
    <property type="entry name" value="PKS_Beta-ketoAc_synthase_dom"/>
</dbReference>
<dbReference type="InterPro" id="IPR036291">
    <property type="entry name" value="NAD(P)-bd_dom_sf"/>
</dbReference>
<proteinExistence type="predicted"/>
<evidence type="ECO:0000313" key="9">
    <source>
        <dbReference type="Proteomes" id="UP000482800"/>
    </source>
</evidence>
<dbReference type="GO" id="GO:0031177">
    <property type="term" value="F:phosphopantetheine binding"/>
    <property type="evidence" value="ECO:0007669"/>
    <property type="project" value="InterPro"/>
</dbReference>
<keyword evidence="1" id="KW-0596">Phosphopantetheine</keyword>
<organism evidence="8 9">
    <name type="scientific">Phytohabitans houttuyneae</name>
    <dbReference type="NCBI Taxonomy" id="1076126"/>
    <lineage>
        <taxon>Bacteria</taxon>
        <taxon>Bacillati</taxon>
        <taxon>Actinomycetota</taxon>
        <taxon>Actinomycetes</taxon>
        <taxon>Micromonosporales</taxon>
        <taxon>Micromonosporaceae</taxon>
    </lineage>
</organism>
<dbReference type="Gene3D" id="3.30.70.250">
    <property type="entry name" value="Malonyl-CoA ACP transacylase, ACP-binding"/>
    <property type="match status" value="2"/>
</dbReference>
<keyword evidence="2" id="KW-0597">Phosphoprotein</keyword>
<feature type="domain" description="Carrier" evidence="6">
    <location>
        <begin position="1529"/>
        <end position="1604"/>
    </location>
</feature>
<dbReference type="Pfam" id="PF00109">
    <property type="entry name" value="ketoacyl-synt"/>
    <property type="match status" value="2"/>
</dbReference>
<evidence type="ECO:0008006" key="10">
    <source>
        <dbReference type="Google" id="ProtNLM"/>
    </source>
</evidence>
<dbReference type="Pfam" id="PF16197">
    <property type="entry name" value="KAsynt_C_assoc"/>
    <property type="match status" value="2"/>
</dbReference>
<dbReference type="Gene3D" id="1.10.287.1960">
    <property type="match status" value="2"/>
</dbReference>
<dbReference type="InterPro" id="IPR036736">
    <property type="entry name" value="ACP-like_sf"/>
</dbReference>
<keyword evidence="3" id="KW-0808">Transferase</keyword>
<dbReference type="GO" id="GO:0006633">
    <property type="term" value="P:fatty acid biosynthetic process"/>
    <property type="evidence" value="ECO:0007669"/>
    <property type="project" value="InterPro"/>
</dbReference>
<dbReference type="Gene3D" id="1.10.1200.10">
    <property type="entry name" value="ACP-like"/>
    <property type="match status" value="2"/>
</dbReference>
<evidence type="ECO:0000313" key="8">
    <source>
        <dbReference type="EMBL" id="GFJ85362.1"/>
    </source>
</evidence>
<dbReference type="Pfam" id="PF21089">
    <property type="entry name" value="PKS_DH_N"/>
    <property type="match status" value="1"/>
</dbReference>
<dbReference type="Gene3D" id="3.40.47.10">
    <property type="match status" value="2"/>
</dbReference>
<dbReference type="InterPro" id="IPR013968">
    <property type="entry name" value="PKS_KR"/>
</dbReference>
<dbReference type="CDD" id="cd08952">
    <property type="entry name" value="KR_1_SDR_x"/>
    <property type="match status" value="1"/>
</dbReference>
<dbReference type="InterPro" id="IPR014043">
    <property type="entry name" value="Acyl_transferase_dom"/>
</dbReference>
<evidence type="ECO:0000256" key="5">
    <source>
        <dbReference type="ARBA" id="ARBA00023315"/>
    </source>
</evidence>